<feature type="transmembrane region" description="Helical" evidence="7">
    <location>
        <begin position="15"/>
        <end position="35"/>
    </location>
</feature>
<dbReference type="KEGG" id="ppd:Ppro_3547"/>
<feature type="transmembrane region" description="Helical" evidence="7">
    <location>
        <begin position="160"/>
        <end position="180"/>
    </location>
</feature>
<keyword evidence="5 7" id="KW-1133">Transmembrane helix</keyword>
<dbReference type="RefSeq" id="WP_011737353.1">
    <property type="nucleotide sequence ID" value="NC_008609.1"/>
</dbReference>
<feature type="transmembrane region" description="Helical" evidence="7">
    <location>
        <begin position="278"/>
        <end position="300"/>
    </location>
</feature>
<dbReference type="CDD" id="cd18585">
    <property type="entry name" value="ABC_6TM_CydC"/>
    <property type="match status" value="1"/>
</dbReference>
<dbReference type="GO" id="GO:0005524">
    <property type="term" value="F:ATP binding"/>
    <property type="evidence" value="ECO:0007669"/>
    <property type="project" value="UniProtKB-KW"/>
</dbReference>
<feature type="domain" description="ABC transporter" evidence="8">
    <location>
        <begin position="338"/>
        <end position="550"/>
    </location>
</feature>
<comment type="subcellular location">
    <subcellularLocation>
        <location evidence="1">Cell membrane</location>
        <topology evidence="1">Multi-pass membrane protein</topology>
    </subcellularLocation>
</comment>
<keyword evidence="6 7" id="KW-0472">Membrane</keyword>
<dbReference type="HOGENOM" id="CLU_000604_84_9_7"/>
<dbReference type="GO" id="GO:0005886">
    <property type="term" value="C:plasma membrane"/>
    <property type="evidence" value="ECO:0007669"/>
    <property type="project" value="UniProtKB-SubCell"/>
</dbReference>
<evidence type="ECO:0000256" key="5">
    <source>
        <dbReference type="ARBA" id="ARBA00022989"/>
    </source>
</evidence>
<dbReference type="OrthoDB" id="9760168at2"/>
<keyword evidence="11" id="KW-1185">Reference proteome</keyword>
<evidence type="ECO:0000256" key="7">
    <source>
        <dbReference type="SAM" id="Phobius"/>
    </source>
</evidence>
<dbReference type="PANTHER" id="PTHR24221">
    <property type="entry name" value="ATP-BINDING CASSETTE SUB-FAMILY B"/>
    <property type="match status" value="1"/>
</dbReference>
<accession>A1AUW9</accession>
<feature type="domain" description="ABC transmembrane type-1" evidence="9">
    <location>
        <begin position="19"/>
        <end position="305"/>
    </location>
</feature>
<organism evidence="10 11">
    <name type="scientific">Pelobacter propionicus (strain DSM 2379 / NBRC 103807 / OttBd1)</name>
    <dbReference type="NCBI Taxonomy" id="338966"/>
    <lineage>
        <taxon>Bacteria</taxon>
        <taxon>Pseudomonadati</taxon>
        <taxon>Thermodesulfobacteriota</taxon>
        <taxon>Desulfuromonadia</taxon>
        <taxon>Desulfuromonadales</taxon>
        <taxon>Desulfuromonadaceae</taxon>
        <taxon>Pelobacter</taxon>
    </lineage>
</organism>
<evidence type="ECO:0000313" key="11">
    <source>
        <dbReference type="Proteomes" id="UP000006732"/>
    </source>
</evidence>
<dbReference type="InterPro" id="IPR011527">
    <property type="entry name" value="ABC1_TM_dom"/>
</dbReference>
<keyword evidence="2 7" id="KW-0812">Transmembrane</keyword>
<dbReference type="InterPro" id="IPR014223">
    <property type="entry name" value="ABC_CydC/D"/>
</dbReference>
<dbReference type="GO" id="GO:0034775">
    <property type="term" value="P:glutathione transmembrane transport"/>
    <property type="evidence" value="ECO:0007669"/>
    <property type="project" value="InterPro"/>
</dbReference>
<dbReference type="GO" id="GO:0140359">
    <property type="term" value="F:ABC-type transporter activity"/>
    <property type="evidence" value="ECO:0007669"/>
    <property type="project" value="InterPro"/>
</dbReference>
<keyword evidence="3" id="KW-0547">Nucleotide-binding</keyword>
<evidence type="ECO:0000256" key="3">
    <source>
        <dbReference type="ARBA" id="ARBA00022741"/>
    </source>
</evidence>
<dbReference type="STRING" id="338966.Ppro_3547"/>
<feature type="transmembrane region" description="Helical" evidence="7">
    <location>
        <begin position="244"/>
        <end position="266"/>
    </location>
</feature>
<dbReference type="SMART" id="SM00382">
    <property type="entry name" value="AAA"/>
    <property type="match status" value="1"/>
</dbReference>
<evidence type="ECO:0000256" key="1">
    <source>
        <dbReference type="ARBA" id="ARBA00004651"/>
    </source>
</evidence>
<evidence type="ECO:0000256" key="2">
    <source>
        <dbReference type="ARBA" id="ARBA00022692"/>
    </source>
</evidence>
<dbReference type="SUPFAM" id="SSF52540">
    <property type="entry name" value="P-loop containing nucleoside triphosphate hydrolases"/>
    <property type="match status" value="1"/>
</dbReference>
<dbReference type="GO" id="GO:0016887">
    <property type="term" value="F:ATP hydrolysis activity"/>
    <property type="evidence" value="ECO:0007669"/>
    <property type="project" value="InterPro"/>
</dbReference>
<name>A1AUW9_PELPD</name>
<dbReference type="InterPro" id="IPR039421">
    <property type="entry name" value="Type_1_exporter"/>
</dbReference>
<dbReference type="InterPro" id="IPR003593">
    <property type="entry name" value="AAA+_ATPase"/>
</dbReference>
<dbReference type="Pfam" id="PF00005">
    <property type="entry name" value="ABC_tran"/>
    <property type="match status" value="1"/>
</dbReference>
<dbReference type="Gene3D" id="3.40.50.300">
    <property type="entry name" value="P-loop containing nucleotide triphosphate hydrolases"/>
    <property type="match status" value="1"/>
</dbReference>
<dbReference type="PROSITE" id="PS50893">
    <property type="entry name" value="ABC_TRANSPORTER_2"/>
    <property type="match status" value="1"/>
</dbReference>
<evidence type="ECO:0000259" key="9">
    <source>
        <dbReference type="PROSITE" id="PS50929"/>
    </source>
</evidence>
<dbReference type="InterPro" id="IPR003439">
    <property type="entry name" value="ABC_transporter-like_ATP-bd"/>
</dbReference>
<evidence type="ECO:0000259" key="8">
    <source>
        <dbReference type="PROSITE" id="PS50893"/>
    </source>
</evidence>
<sequence length="552" mass="58470">MRALRSILGVGRRQWGWMLAGIVLGVIVIAANALLMALSGWFIASMAISGASGAAFNYFLPSAGIRALAILRTVGRYLERLVTHEAAFRFLTSLRVWLFRRLEPLAPAGLEGYASGDLAGRLRGDVDSLENLYLRIIAPLAVGGCSILLAVIFVALWDRAASFVLCMVLLLAGVALPLLGRRLALEPGRRSARLAGELRTAVTEGLQGAEELTLLGCIQRQTERVDDLSSRLVAEQQRLGNINALTLALASGCGGLGMAGVLAVAGPRVTDGFLSGPALVMLLLFSGAALEAAGSLPAALQMAPAVAESLRRIFQLTGAPAPVAEPRKPEPPPAQTEIVFRDVSCTPAAGRPLLWGFSLLVPAGTRVALLGPSGSGKSTIMALLLRFRDYGGSITLGGTELRCLASDQARRLFSALPQQPHLFNATIGENILLARPEASQEELRLALADSGLIRWVEGLPQGLDTPVGEGGCKVSGGEGRRIALARALLKDAPLLLLDEPTEGLDVETERQVVARLAERTRGKTVLLATHRTACLAMADRVVRLPDVQENRS</sequence>
<keyword evidence="4" id="KW-0067">ATP-binding</keyword>
<dbReference type="EMBL" id="CP000482">
    <property type="protein sequence ID" value="ABL01140.1"/>
    <property type="molecule type" value="Genomic_DNA"/>
</dbReference>
<dbReference type="GO" id="GO:0045454">
    <property type="term" value="P:cell redox homeostasis"/>
    <property type="evidence" value="ECO:0007669"/>
    <property type="project" value="InterPro"/>
</dbReference>
<gene>
    <name evidence="10" type="ordered locus">Ppro_3547</name>
</gene>
<dbReference type="Proteomes" id="UP000006732">
    <property type="component" value="Chromosome"/>
</dbReference>
<dbReference type="InterPro" id="IPR036640">
    <property type="entry name" value="ABC1_TM_sf"/>
</dbReference>
<dbReference type="AlphaFoldDB" id="A1AUW9"/>
<evidence type="ECO:0000313" key="10">
    <source>
        <dbReference type="EMBL" id="ABL01140.1"/>
    </source>
</evidence>
<dbReference type="InterPro" id="IPR027417">
    <property type="entry name" value="P-loop_NTPase"/>
</dbReference>
<feature type="transmembrane region" description="Helical" evidence="7">
    <location>
        <begin position="41"/>
        <end position="60"/>
    </location>
</feature>
<feature type="transmembrane region" description="Helical" evidence="7">
    <location>
        <begin position="132"/>
        <end position="154"/>
    </location>
</feature>
<protein>
    <submittedName>
        <fullName evidence="10">ABC transporter related protein</fullName>
    </submittedName>
</protein>
<dbReference type="SUPFAM" id="SSF90123">
    <property type="entry name" value="ABC transporter transmembrane region"/>
    <property type="match status" value="1"/>
</dbReference>
<dbReference type="eggNOG" id="COG4987">
    <property type="taxonomic scope" value="Bacteria"/>
</dbReference>
<evidence type="ECO:0000256" key="6">
    <source>
        <dbReference type="ARBA" id="ARBA00023136"/>
    </source>
</evidence>
<reference evidence="10 11" key="1">
    <citation type="submission" date="2006-10" db="EMBL/GenBank/DDBJ databases">
        <title>Complete sequence of chromosome of Pelobacter propionicus DSM 2379.</title>
        <authorList>
            <consortium name="US DOE Joint Genome Institute"/>
            <person name="Copeland A."/>
            <person name="Lucas S."/>
            <person name="Lapidus A."/>
            <person name="Barry K."/>
            <person name="Detter J.C."/>
            <person name="Glavina del Rio T."/>
            <person name="Hammon N."/>
            <person name="Israni S."/>
            <person name="Dalin E."/>
            <person name="Tice H."/>
            <person name="Pitluck S."/>
            <person name="Saunders E."/>
            <person name="Brettin T."/>
            <person name="Bruce D."/>
            <person name="Han C."/>
            <person name="Tapia R."/>
            <person name="Schmutz J."/>
            <person name="Larimer F."/>
            <person name="Land M."/>
            <person name="Hauser L."/>
            <person name="Kyrpides N."/>
            <person name="Kim E."/>
            <person name="Lovley D."/>
            <person name="Richardson P."/>
        </authorList>
    </citation>
    <scope>NUCLEOTIDE SEQUENCE [LARGE SCALE GENOMIC DNA]</scope>
    <source>
        <strain evidence="11">DSM 2379 / NBRC 103807 / OttBd1</strain>
    </source>
</reference>
<dbReference type="NCBIfam" id="TIGR02868">
    <property type="entry name" value="CydC"/>
    <property type="match status" value="1"/>
</dbReference>
<dbReference type="PROSITE" id="PS50929">
    <property type="entry name" value="ABC_TM1F"/>
    <property type="match status" value="1"/>
</dbReference>
<evidence type="ECO:0000256" key="4">
    <source>
        <dbReference type="ARBA" id="ARBA00022840"/>
    </source>
</evidence>
<dbReference type="Gene3D" id="1.20.1560.10">
    <property type="entry name" value="ABC transporter type 1, transmembrane domain"/>
    <property type="match status" value="1"/>
</dbReference>
<dbReference type="PANTHER" id="PTHR24221:SF654">
    <property type="entry name" value="ATP-BINDING CASSETTE SUB-FAMILY B MEMBER 6"/>
    <property type="match status" value="1"/>
</dbReference>
<proteinExistence type="predicted"/>